<evidence type="ECO:0000313" key="5">
    <source>
        <dbReference type="EMBL" id="GAI05022.1"/>
    </source>
</evidence>
<dbReference type="CDD" id="cd06089">
    <property type="entry name" value="KOW_RPL26"/>
    <property type="match status" value="1"/>
</dbReference>
<sequence>MKKLKIKKGDTVIVIKGKDASKPFKRRIGKVLRVEPAKNRIYVEGKNIIKKHMPRKSEQEPGGIIEKEGSIHISNVMLICSSCEKPTRVKIQILNNKEKVRICKRCGAQIP</sequence>
<dbReference type="SMART" id="SM00739">
    <property type="entry name" value="KOW"/>
    <property type="match status" value="1"/>
</dbReference>
<dbReference type="InterPro" id="IPR003256">
    <property type="entry name" value="Ribosomal_uL24"/>
</dbReference>
<dbReference type="SUPFAM" id="SSF50104">
    <property type="entry name" value="Translation proteins SH3-like domain"/>
    <property type="match status" value="1"/>
</dbReference>
<comment type="similarity">
    <text evidence="1">Belongs to the universal ribosomal protein uL24 family.</text>
</comment>
<dbReference type="InterPro" id="IPR014722">
    <property type="entry name" value="Rib_uL2_dom2"/>
</dbReference>
<dbReference type="HAMAP" id="MF_01326_B">
    <property type="entry name" value="Ribosomal_uL24_B"/>
    <property type="match status" value="1"/>
</dbReference>
<dbReference type="GO" id="GO:0006412">
    <property type="term" value="P:translation"/>
    <property type="evidence" value="ECO:0007669"/>
    <property type="project" value="InterPro"/>
</dbReference>
<evidence type="ECO:0000259" key="4">
    <source>
        <dbReference type="SMART" id="SM00739"/>
    </source>
</evidence>
<dbReference type="AlphaFoldDB" id="X1KDE0"/>
<dbReference type="GO" id="GO:1990904">
    <property type="term" value="C:ribonucleoprotein complex"/>
    <property type="evidence" value="ECO:0007669"/>
    <property type="project" value="UniProtKB-KW"/>
</dbReference>
<reference evidence="5" key="1">
    <citation type="journal article" date="2014" name="Front. Microbiol.">
        <title>High frequency of phylogenetically diverse reductive dehalogenase-homologous genes in deep subseafloor sedimentary metagenomes.</title>
        <authorList>
            <person name="Kawai M."/>
            <person name="Futagami T."/>
            <person name="Toyoda A."/>
            <person name="Takaki Y."/>
            <person name="Nishi S."/>
            <person name="Hori S."/>
            <person name="Arai W."/>
            <person name="Tsubouchi T."/>
            <person name="Morono Y."/>
            <person name="Uchiyama I."/>
            <person name="Ito T."/>
            <person name="Fujiyama A."/>
            <person name="Inagaki F."/>
            <person name="Takami H."/>
        </authorList>
    </citation>
    <scope>NUCLEOTIDE SEQUENCE</scope>
    <source>
        <strain evidence="5">Expedition CK06-06</strain>
    </source>
</reference>
<evidence type="ECO:0000256" key="1">
    <source>
        <dbReference type="ARBA" id="ARBA00010618"/>
    </source>
</evidence>
<accession>X1KDE0</accession>
<feature type="domain" description="KOW" evidence="4">
    <location>
        <begin position="5"/>
        <end position="37"/>
    </location>
</feature>
<comment type="caution">
    <text evidence="5">The sequence shown here is derived from an EMBL/GenBank/DDBJ whole genome shotgun (WGS) entry which is preliminary data.</text>
</comment>
<keyword evidence="3" id="KW-0687">Ribonucleoprotein</keyword>
<dbReference type="GO" id="GO:0005840">
    <property type="term" value="C:ribosome"/>
    <property type="evidence" value="ECO:0007669"/>
    <property type="project" value="UniProtKB-KW"/>
</dbReference>
<gene>
    <name evidence="5" type="ORF">S06H3_10104</name>
</gene>
<dbReference type="Gene3D" id="2.30.30.30">
    <property type="match status" value="1"/>
</dbReference>
<dbReference type="GO" id="GO:0003723">
    <property type="term" value="F:RNA binding"/>
    <property type="evidence" value="ECO:0007669"/>
    <property type="project" value="InterPro"/>
</dbReference>
<protein>
    <recommendedName>
        <fullName evidence="4">KOW domain-containing protein</fullName>
    </recommendedName>
</protein>
<dbReference type="NCBIfam" id="TIGR01079">
    <property type="entry name" value="rplX_bact"/>
    <property type="match status" value="1"/>
</dbReference>
<evidence type="ECO:0000256" key="3">
    <source>
        <dbReference type="ARBA" id="ARBA00023274"/>
    </source>
</evidence>
<dbReference type="PANTHER" id="PTHR12903">
    <property type="entry name" value="MITOCHONDRIAL RIBOSOMAL PROTEIN L24"/>
    <property type="match status" value="1"/>
</dbReference>
<proteinExistence type="inferred from homology"/>
<dbReference type="Pfam" id="PF17136">
    <property type="entry name" value="ribosomal_L24"/>
    <property type="match status" value="1"/>
</dbReference>
<dbReference type="InterPro" id="IPR057264">
    <property type="entry name" value="Ribosomal_uL24_C"/>
</dbReference>
<organism evidence="5">
    <name type="scientific">marine sediment metagenome</name>
    <dbReference type="NCBI Taxonomy" id="412755"/>
    <lineage>
        <taxon>unclassified sequences</taxon>
        <taxon>metagenomes</taxon>
        <taxon>ecological metagenomes</taxon>
    </lineage>
</organism>
<dbReference type="EMBL" id="BARV01004611">
    <property type="protein sequence ID" value="GAI05022.1"/>
    <property type="molecule type" value="Genomic_DNA"/>
</dbReference>
<evidence type="ECO:0000256" key="2">
    <source>
        <dbReference type="ARBA" id="ARBA00022980"/>
    </source>
</evidence>
<dbReference type="GO" id="GO:0003735">
    <property type="term" value="F:structural constituent of ribosome"/>
    <property type="evidence" value="ECO:0007669"/>
    <property type="project" value="InterPro"/>
</dbReference>
<dbReference type="InterPro" id="IPR005824">
    <property type="entry name" value="KOW"/>
</dbReference>
<keyword evidence="2" id="KW-0689">Ribosomal protein</keyword>
<name>X1KDE0_9ZZZZ</name>
<dbReference type="InterPro" id="IPR041988">
    <property type="entry name" value="Ribosomal_uL24_KOW"/>
</dbReference>
<dbReference type="InterPro" id="IPR008991">
    <property type="entry name" value="Translation_prot_SH3-like_sf"/>
</dbReference>